<keyword evidence="1 2" id="KW-0103">Bromodomain</keyword>
<feature type="compositionally biased region" description="Polar residues" evidence="3">
    <location>
        <begin position="745"/>
        <end position="759"/>
    </location>
</feature>
<evidence type="ECO:0000313" key="6">
    <source>
        <dbReference type="Proteomes" id="UP000195402"/>
    </source>
</evidence>
<proteinExistence type="predicted"/>
<dbReference type="PRINTS" id="PR00503">
    <property type="entry name" value="BROMODOMAIN"/>
</dbReference>
<feature type="region of interest" description="Disordered" evidence="3">
    <location>
        <begin position="745"/>
        <end position="765"/>
    </location>
</feature>
<dbReference type="FunCoup" id="A0A200QBJ1">
    <property type="interactions" value="1680"/>
</dbReference>
<name>A0A200QBJ1_MACCD</name>
<feature type="compositionally biased region" description="Acidic residues" evidence="3">
    <location>
        <begin position="54"/>
        <end position="64"/>
    </location>
</feature>
<keyword evidence="6" id="KW-1185">Reference proteome</keyword>
<feature type="domain" description="Bromo" evidence="4">
    <location>
        <begin position="167"/>
        <end position="237"/>
    </location>
</feature>
<dbReference type="SUPFAM" id="SSF47370">
    <property type="entry name" value="Bromodomain"/>
    <property type="match status" value="1"/>
</dbReference>
<evidence type="ECO:0000256" key="3">
    <source>
        <dbReference type="SAM" id="MobiDB-lite"/>
    </source>
</evidence>
<dbReference type="InParanoid" id="A0A200QBJ1"/>
<feature type="compositionally biased region" description="Basic residues" evidence="3">
    <location>
        <begin position="1"/>
        <end position="13"/>
    </location>
</feature>
<evidence type="ECO:0000256" key="2">
    <source>
        <dbReference type="PROSITE-ProRule" id="PRU00035"/>
    </source>
</evidence>
<dbReference type="InterPro" id="IPR036427">
    <property type="entry name" value="Bromodomain-like_sf"/>
</dbReference>
<dbReference type="Proteomes" id="UP000195402">
    <property type="component" value="Unassembled WGS sequence"/>
</dbReference>
<gene>
    <name evidence="5" type="ORF">BVC80_8645g14</name>
</gene>
<dbReference type="SMART" id="SM00297">
    <property type="entry name" value="BROMO"/>
    <property type="match status" value="1"/>
</dbReference>
<feature type="region of interest" description="Disordered" evidence="3">
    <location>
        <begin position="820"/>
        <end position="870"/>
    </location>
</feature>
<evidence type="ECO:0000259" key="4">
    <source>
        <dbReference type="PROSITE" id="PS50014"/>
    </source>
</evidence>
<feature type="compositionally biased region" description="Polar residues" evidence="3">
    <location>
        <begin position="820"/>
        <end position="830"/>
    </location>
</feature>
<dbReference type="OMA" id="WKIASQR"/>
<sequence>MGKISKKKRKGRPSKADISRPSSAGIRRNKGPDPPRESDLRRSIRRRNMKYTDEFYDDEEEEEEVERRKEKKMKLVLRLAGQGRVDSFATRSGEGKVDHASAPEKSVSPAAVAAPAVSASSSEYGDDRERIRDAKGIESVPGLASNYPSGIPLPDKKQLELILDKLQKKDTYGVYAEPVDPEELPDYHDVIENPMDFGTIRKKLENSTYTKLEELEADVFLLCSNAMQYNAPETIYFKQARSIQELARKKFERLRIDFERTEAELKSEQKTKSNFVAKKPIKKSACRILQEPVGSDFSSGATLATMAETCNWSNATQAGGGCERPGNFDGLVDGNSCLAENRSEKTEEQLSGKGFPSKFGKKPFVLDENRRATYSISNQHFVKNESMFTIFEDENKQLVAVGLHADYSYARSLARFAATLGPVAWKVASRRIEQALPVGFRFGRGWVGEYEPLPTSVLVLENHSQKELFKNLQSTDNSRKDDQTVEEGLKATKEDVKLGLGTINSSGLTSTSSLPDSARDMFSGSTSKENLGLIRVARPKPMINAVWQQQNPLVTSYVRSDNNVLKQVELNSSSSVSEDPMNISSLEQAVNNSQMATSRLLEMVSRNKSRAHSVPFKQPESDGVVSGGLPNGKAVSNSSNNHKAGSFPSDFVPNQQVRAPTCFPHGNHEQGLSDPVQMLRMIAEKTQNQQKSSNHPMIDAPQSRKDDSSTAATAPAQPWMTLGVAQVKITDSAGPSKMQIAASSLNSPTGELQSVSQVNGEPPVSGGLQLQPDKKRFHPQAFLPQAVRISEEPRFLNNRPVFFPQLAITDLSRFQVQSPWQGLTPHTQPNKKQDTLPPDLNIGFQSSGSPVRQSSGVLVDSQQPDLALQL</sequence>
<feature type="compositionally biased region" description="Polar residues" evidence="3">
    <location>
        <begin position="686"/>
        <end position="695"/>
    </location>
</feature>
<comment type="caution">
    <text evidence="5">The sequence shown here is derived from an EMBL/GenBank/DDBJ whole genome shotgun (WGS) entry which is preliminary data.</text>
</comment>
<dbReference type="InterPro" id="IPR018359">
    <property type="entry name" value="Bromodomain_CS"/>
</dbReference>
<feature type="region of interest" description="Disordered" evidence="3">
    <location>
        <begin position="632"/>
        <end position="655"/>
    </location>
</feature>
<feature type="compositionally biased region" description="Low complexity" evidence="3">
    <location>
        <begin position="103"/>
        <end position="122"/>
    </location>
</feature>
<feature type="region of interest" description="Disordered" evidence="3">
    <location>
        <begin position="1"/>
        <end position="71"/>
    </location>
</feature>
<feature type="compositionally biased region" description="Polar residues" evidence="3">
    <location>
        <begin position="843"/>
        <end position="864"/>
    </location>
</feature>
<dbReference type="PROSITE" id="PS00633">
    <property type="entry name" value="BROMODOMAIN_1"/>
    <property type="match status" value="1"/>
</dbReference>
<feature type="region of interest" description="Disordered" evidence="3">
    <location>
        <begin position="686"/>
        <end position="717"/>
    </location>
</feature>
<dbReference type="PANTHER" id="PTHR22881:SF42">
    <property type="entry name" value="DNA-BINDING BROMODOMAIN-CONTAINING PROTEIN"/>
    <property type="match status" value="1"/>
</dbReference>
<reference evidence="5 6" key="1">
    <citation type="journal article" date="2017" name="Mol. Plant">
        <title>The Genome of Medicinal Plant Macleaya cordata Provides New Insights into Benzylisoquinoline Alkaloids Metabolism.</title>
        <authorList>
            <person name="Liu X."/>
            <person name="Liu Y."/>
            <person name="Huang P."/>
            <person name="Ma Y."/>
            <person name="Qing Z."/>
            <person name="Tang Q."/>
            <person name="Cao H."/>
            <person name="Cheng P."/>
            <person name="Zheng Y."/>
            <person name="Yuan Z."/>
            <person name="Zhou Y."/>
            <person name="Liu J."/>
            <person name="Tang Z."/>
            <person name="Zhuo Y."/>
            <person name="Zhang Y."/>
            <person name="Yu L."/>
            <person name="Huang J."/>
            <person name="Yang P."/>
            <person name="Peng Q."/>
            <person name="Zhang J."/>
            <person name="Jiang W."/>
            <person name="Zhang Z."/>
            <person name="Lin K."/>
            <person name="Ro D.K."/>
            <person name="Chen X."/>
            <person name="Xiong X."/>
            <person name="Shang Y."/>
            <person name="Huang S."/>
            <person name="Zeng J."/>
        </authorList>
    </citation>
    <scope>NUCLEOTIDE SEQUENCE [LARGE SCALE GENOMIC DNA]</scope>
    <source>
        <strain evidence="6">cv. BLH2017</strain>
        <tissue evidence="5">Root</tissue>
    </source>
</reference>
<feature type="compositionally biased region" description="Basic and acidic residues" evidence="3">
    <location>
        <begin position="30"/>
        <end position="42"/>
    </location>
</feature>
<evidence type="ECO:0000313" key="5">
    <source>
        <dbReference type="EMBL" id="OVA07819.1"/>
    </source>
</evidence>
<dbReference type="Gene3D" id="1.20.920.10">
    <property type="entry name" value="Bromodomain-like"/>
    <property type="match status" value="1"/>
</dbReference>
<dbReference type="InterPro" id="IPR051831">
    <property type="entry name" value="Bromodomain_contain_prot"/>
</dbReference>
<feature type="compositionally biased region" description="Basic and acidic residues" evidence="3">
    <location>
        <begin position="93"/>
        <end position="102"/>
    </location>
</feature>
<dbReference type="PANTHER" id="PTHR22881">
    <property type="entry name" value="BROMODOMAIN CONTAINING PROTEIN"/>
    <property type="match status" value="1"/>
</dbReference>
<feature type="region of interest" description="Disordered" evidence="3">
    <location>
        <begin position="86"/>
        <end position="128"/>
    </location>
</feature>
<accession>A0A200QBJ1</accession>
<protein>
    <submittedName>
        <fullName evidence="5">Bromodomain</fullName>
    </submittedName>
</protein>
<dbReference type="Pfam" id="PF00439">
    <property type="entry name" value="Bromodomain"/>
    <property type="match status" value="1"/>
</dbReference>
<dbReference type="AlphaFoldDB" id="A0A200QBJ1"/>
<dbReference type="STRING" id="56857.A0A200QBJ1"/>
<evidence type="ECO:0000256" key="1">
    <source>
        <dbReference type="ARBA" id="ARBA00023117"/>
    </source>
</evidence>
<dbReference type="OrthoDB" id="21449at2759"/>
<dbReference type="InterPro" id="IPR001487">
    <property type="entry name" value="Bromodomain"/>
</dbReference>
<dbReference type="EMBL" id="MVGT01002430">
    <property type="protein sequence ID" value="OVA07819.1"/>
    <property type="molecule type" value="Genomic_DNA"/>
</dbReference>
<dbReference type="CDD" id="cd04369">
    <property type="entry name" value="Bromodomain"/>
    <property type="match status" value="1"/>
</dbReference>
<dbReference type="PROSITE" id="PS50014">
    <property type="entry name" value="BROMODOMAIN_2"/>
    <property type="match status" value="1"/>
</dbReference>
<feature type="compositionally biased region" description="Polar residues" evidence="3">
    <location>
        <begin position="634"/>
        <end position="643"/>
    </location>
</feature>
<organism evidence="5 6">
    <name type="scientific">Macleaya cordata</name>
    <name type="common">Five-seeded plume-poppy</name>
    <name type="synonym">Bocconia cordata</name>
    <dbReference type="NCBI Taxonomy" id="56857"/>
    <lineage>
        <taxon>Eukaryota</taxon>
        <taxon>Viridiplantae</taxon>
        <taxon>Streptophyta</taxon>
        <taxon>Embryophyta</taxon>
        <taxon>Tracheophyta</taxon>
        <taxon>Spermatophyta</taxon>
        <taxon>Magnoliopsida</taxon>
        <taxon>Ranunculales</taxon>
        <taxon>Papaveraceae</taxon>
        <taxon>Papaveroideae</taxon>
        <taxon>Macleaya</taxon>
    </lineage>
</organism>